<dbReference type="KEGG" id="afx:JZ786_02055"/>
<comment type="cofactor">
    <cofactor evidence="1">
        <name>Fe(2+)</name>
        <dbReference type="ChEBI" id="CHEBI:29033"/>
    </cofactor>
</comment>
<dbReference type="EC" id="1.14.11.55" evidence="10"/>
<keyword evidence="5" id="KW-0479">Metal-binding</keyword>
<evidence type="ECO:0000256" key="4">
    <source>
        <dbReference type="ARBA" id="ARBA00011738"/>
    </source>
</evidence>
<evidence type="ECO:0000313" key="11">
    <source>
        <dbReference type="EMBL" id="QSO49633.1"/>
    </source>
</evidence>
<dbReference type="Pfam" id="PF05721">
    <property type="entry name" value="PhyH"/>
    <property type="match status" value="1"/>
</dbReference>
<dbReference type="GO" id="GO:0016706">
    <property type="term" value="F:2-oxoglutarate-dependent dioxygenase activity"/>
    <property type="evidence" value="ECO:0007669"/>
    <property type="project" value="InterPro"/>
</dbReference>
<dbReference type="Proteomes" id="UP000663505">
    <property type="component" value="Chromosome"/>
</dbReference>
<evidence type="ECO:0000256" key="6">
    <source>
        <dbReference type="ARBA" id="ARBA00022964"/>
    </source>
</evidence>
<evidence type="ECO:0000256" key="5">
    <source>
        <dbReference type="ARBA" id="ARBA00022723"/>
    </source>
</evidence>
<dbReference type="AlphaFoldDB" id="A0A9X7W2N2"/>
<comment type="function">
    <text evidence="2">Involved in the biosynthesis of 5-hydroxyectoine, called compatible solute, which helps organisms to survive extreme osmotic stress by acting as a highly soluble organic osmolyte. Catalyzes the 2-oxoglutarate-dependent selective hydroxylation of L-ectoine to yield (4S,5S)-5-hydroxyectoine.</text>
</comment>
<dbReference type="PANTHER" id="PTHR20883:SF48">
    <property type="entry name" value="ECTOINE DIOXYGENASE"/>
    <property type="match status" value="1"/>
</dbReference>
<keyword evidence="6" id="KW-0223">Dioxygenase</keyword>
<dbReference type="EMBL" id="CP071182">
    <property type="protein sequence ID" value="QSO49633.1"/>
    <property type="molecule type" value="Genomic_DNA"/>
</dbReference>
<evidence type="ECO:0000256" key="2">
    <source>
        <dbReference type="ARBA" id="ARBA00004063"/>
    </source>
</evidence>
<comment type="catalytic activity">
    <reaction evidence="9">
        <text>L-ectoine + 2-oxoglutarate + O2 = 5-hydroxyectoine + succinate + CO2</text>
        <dbReference type="Rhea" id="RHEA:45740"/>
        <dbReference type="ChEBI" id="CHEBI:15379"/>
        <dbReference type="ChEBI" id="CHEBI:16526"/>
        <dbReference type="ChEBI" id="CHEBI:16810"/>
        <dbReference type="ChEBI" id="CHEBI:30031"/>
        <dbReference type="ChEBI" id="CHEBI:58515"/>
        <dbReference type="ChEBI" id="CHEBI:85413"/>
        <dbReference type="EC" id="1.14.11.55"/>
    </reaction>
</comment>
<evidence type="ECO:0000256" key="8">
    <source>
        <dbReference type="ARBA" id="ARBA00023004"/>
    </source>
</evidence>
<reference evidence="11 12" key="1">
    <citation type="submission" date="2021-02" db="EMBL/GenBank/DDBJ databases">
        <title>Alicyclobacillus curvatus sp. nov. and Alicyclobacillus mengziensis sp. nov., two acidophilic bacteria isolated from acid mine drainage.</title>
        <authorList>
            <person name="Huang Y."/>
        </authorList>
    </citation>
    <scope>NUCLEOTIDE SEQUENCE [LARGE SCALE GENOMIC DNA]</scope>
    <source>
        <strain evidence="11 12">S30H14</strain>
    </source>
</reference>
<organism evidence="11 12">
    <name type="scientific">Alicyclobacillus mengziensis</name>
    <dbReference type="NCBI Taxonomy" id="2931921"/>
    <lineage>
        <taxon>Bacteria</taxon>
        <taxon>Bacillati</taxon>
        <taxon>Bacillota</taxon>
        <taxon>Bacilli</taxon>
        <taxon>Bacillales</taxon>
        <taxon>Alicyclobacillaceae</taxon>
        <taxon>Alicyclobacillus</taxon>
    </lineage>
</organism>
<protein>
    <recommendedName>
        <fullName evidence="10">Ectoine hydroxylase</fullName>
        <ecNumber evidence="10">1.14.11.55</ecNumber>
    </recommendedName>
</protein>
<accession>A0A9X7W2N2</accession>
<evidence type="ECO:0000256" key="10">
    <source>
        <dbReference type="NCBIfam" id="TIGR02408"/>
    </source>
</evidence>
<dbReference type="SUPFAM" id="SSF51197">
    <property type="entry name" value="Clavaminate synthase-like"/>
    <property type="match status" value="1"/>
</dbReference>
<comment type="similarity">
    <text evidence="3">Belongs to the PhyH family. EctD subfamily.</text>
</comment>
<keyword evidence="12" id="KW-1185">Reference proteome</keyword>
<evidence type="ECO:0000256" key="1">
    <source>
        <dbReference type="ARBA" id="ARBA00001954"/>
    </source>
</evidence>
<keyword evidence="7 11" id="KW-0560">Oxidoreductase</keyword>
<gene>
    <name evidence="11" type="primary">thpD</name>
    <name evidence="11" type="ORF">JZ786_02055</name>
</gene>
<dbReference type="GO" id="GO:0005506">
    <property type="term" value="F:iron ion binding"/>
    <property type="evidence" value="ECO:0007669"/>
    <property type="project" value="UniProtKB-ARBA"/>
</dbReference>
<evidence type="ECO:0000256" key="3">
    <source>
        <dbReference type="ARBA" id="ARBA00007851"/>
    </source>
</evidence>
<evidence type="ECO:0000256" key="9">
    <source>
        <dbReference type="ARBA" id="ARBA00049228"/>
    </source>
</evidence>
<keyword evidence="8" id="KW-0408">Iron</keyword>
<dbReference type="InterPro" id="IPR008775">
    <property type="entry name" value="Phytyl_CoA_dOase-like"/>
</dbReference>
<dbReference type="NCBIfam" id="TIGR02408">
    <property type="entry name" value="ectoine_ThpD"/>
    <property type="match status" value="1"/>
</dbReference>
<evidence type="ECO:0000313" key="12">
    <source>
        <dbReference type="Proteomes" id="UP000663505"/>
    </source>
</evidence>
<proteinExistence type="inferred from homology"/>
<dbReference type="PANTHER" id="PTHR20883">
    <property type="entry name" value="PHYTANOYL-COA DIOXYGENASE DOMAIN CONTAINING 1"/>
    <property type="match status" value="1"/>
</dbReference>
<dbReference type="InterPro" id="IPR012774">
    <property type="entry name" value="EctD"/>
</dbReference>
<dbReference type="Gene3D" id="2.60.120.620">
    <property type="entry name" value="q2cbj1_9rhob like domain"/>
    <property type="match status" value="1"/>
</dbReference>
<evidence type="ECO:0000256" key="7">
    <source>
        <dbReference type="ARBA" id="ARBA00023002"/>
    </source>
</evidence>
<name>A0A9X7W2N2_9BACL</name>
<comment type="subunit">
    <text evidence="4">Homodimer.</text>
</comment>
<sequence length="280" mass="31640">MRHDPIIYSNRPQYNAGPLTLDELKLYEQNGYLLLENVFSEQEVANMLAELQSIWVAGAASDSSGIIREPESEEIRSVFAVHQNNTVFNRLSRDPRLIDVACQVLDSDVYVHQSRINFKPGFRGKDFYWHSDFETWHVEDGMPRMRAISFSVLLDDNLLYNGSLMLVPGSHRKFVACMGETPKDHYKESLRKQVFGVPDEESLTKLVTESGIDMPAGKKGSVLMFECNTMHGSNSNITPFARRNVFMVYNSVKNALQSPFSGGSPRPEFVASRAPQLVVI</sequence>